<dbReference type="SUPFAM" id="SSF141488">
    <property type="entry name" value="YdhA-like"/>
    <property type="match status" value="1"/>
</dbReference>
<organism evidence="7 8">
    <name type="scientific">Pseudomonas fluorescens</name>
    <dbReference type="NCBI Taxonomy" id="294"/>
    <lineage>
        <taxon>Bacteria</taxon>
        <taxon>Pseudomonadati</taxon>
        <taxon>Pseudomonadota</taxon>
        <taxon>Gammaproteobacteria</taxon>
        <taxon>Pseudomonadales</taxon>
        <taxon>Pseudomonadaceae</taxon>
        <taxon>Pseudomonas</taxon>
    </lineage>
</organism>
<name>A0A379ICL2_PSEFL</name>
<evidence type="ECO:0000259" key="6">
    <source>
        <dbReference type="Pfam" id="PF09864"/>
    </source>
</evidence>
<protein>
    <submittedName>
        <fullName evidence="7">Lysozyme inhibitor</fullName>
    </submittedName>
</protein>
<accession>A0A379ICL2</accession>
<dbReference type="RefSeq" id="WP_038440870.1">
    <property type="nucleotide sequence ID" value="NZ_CP008896.1"/>
</dbReference>
<dbReference type="Proteomes" id="UP000255125">
    <property type="component" value="Unassembled WGS sequence"/>
</dbReference>
<evidence type="ECO:0000256" key="1">
    <source>
        <dbReference type="ARBA" id="ARBA00022729"/>
    </source>
</evidence>
<feature type="chain" id="PRO_5016970339" evidence="5">
    <location>
        <begin position="24"/>
        <end position="132"/>
    </location>
</feature>
<evidence type="ECO:0000256" key="2">
    <source>
        <dbReference type="ARBA" id="ARBA00023136"/>
    </source>
</evidence>
<dbReference type="InterPro" id="IPR036328">
    <property type="entry name" value="MliC_sf"/>
</dbReference>
<dbReference type="AlphaFoldDB" id="A0A379ICL2"/>
<gene>
    <name evidence="7" type="ORF">NCTC10392_02491</name>
</gene>
<keyword evidence="4" id="KW-0449">Lipoprotein</keyword>
<evidence type="ECO:0000256" key="4">
    <source>
        <dbReference type="ARBA" id="ARBA00023288"/>
    </source>
</evidence>
<dbReference type="KEGG" id="pfn:HZ99_01735"/>
<keyword evidence="2" id="KW-0472">Membrane</keyword>
<evidence type="ECO:0000313" key="8">
    <source>
        <dbReference type="Proteomes" id="UP000255125"/>
    </source>
</evidence>
<feature type="domain" description="C-type lysozyme inhibitor" evidence="6">
    <location>
        <begin position="43"/>
        <end position="114"/>
    </location>
</feature>
<dbReference type="InterPro" id="IPR018660">
    <property type="entry name" value="MliC"/>
</dbReference>
<dbReference type="Gene3D" id="2.40.128.200">
    <property type="match status" value="1"/>
</dbReference>
<dbReference type="EMBL" id="UGUS01000002">
    <property type="protein sequence ID" value="SUD30570.1"/>
    <property type="molecule type" value="Genomic_DNA"/>
</dbReference>
<dbReference type="OrthoDB" id="7926518at2"/>
<evidence type="ECO:0000256" key="3">
    <source>
        <dbReference type="ARBA" id="ARBA00023139"/>
    </source>
</evidence>
<feature type="signal peptide" evidence="5">
    <location>
        <begin position="1"/>
        <end position="23"/>
    </location>
</feature>
<sequence length="132" mass="14231">MNLRSVLLLANCALIVTPLTACAVEKTPVEPSSRSYQSDVVTYRCEGGVTLQAAYLNIEGGESFATLNYKGELVPMHVSSAGSGTLYVANDEQNSYRWHTKGDRGVLSFLEADHTATEETLLKDCSAIPATE</sequence>
<keyword evidence="1 5" id="KW-0732">Signal</keyword>
<evidence type="ECO:0000313" key="7">
    <source>
        <dbReference type="EMBL" id="SUD30570.1"/>
    </source>
</evidence>
<proteinExistence type="predicted"/>
<keyword evidence="3" id="KW-0564">Palmitate</keyword>
<dbReference type="Pfam" id="PF09864">
    <property type="entry name" value="MliC"/>
    <property type="match status" value="1"/>
</dbReference>
<reference evidence="7 8" key="1">
    <citation type="submission" date="2018-06" db="EMBL/GenBank/DDBJ databases">
        <authorList>
            <consortium name="Pathogen Informatics"/>
            <person name="Doyle S."/>
        </authorList>
    </citation>
    <scope>NUCLEOTIDE SEQUENCE [LARGE SCALE GENOMIC DNA]</scope>
    <source>
        <strain evidence="7 8">NCTC10392</strain>
    </source>
</reference>
<evidence type="ECO:0000256" key="5">
    <source>
        <dbReference type="SAM" id="SignalP"/>
    </source>
</evidence>